<dbReference type="SUPFAM" id="SSF55785">
    <property type="entry name" value="PYP-like sensor domain (PAS domain)"/>
    <property type="match status" value="1"/>
</dbReference>
<dbReference type="SUPFAM" id="SSF55874">
    <property type="entry name" value="ATPase domain of HSP90 chaperone/DNA topoisomerase II/histidine kinase"/>
    <property type="match status" value="1"/>
</dbReference>
<evidence type="ECO:0000256" key="2">
    <source>
        <dbReference type="ARBA" id="ARBA00012438"/>
    </source>
</evidence>
<dbReference type="InterPro" id="IPR035965">
    <property type="entry name" value="PAS-like_dom_sf"/>
</dbReference>
<reference evidence="5 6" key="1">
    <citation type="submission" date="2023-12" db="EMBL/GenBank/DDBJ databases">
        <title>the genome sequence of Hyalangium sp. s54d21.</title>
        <authorList>
            <person name="Zhang X."/>
        </authorList>
    </citation>
    <scope>NUCLEOTIDE SEQUENCE [LARGE SCALE GENOMIC DNA]</scope>
    <source>
        <strain evidence="6">s54d21</strain>
    </source>
</reference>
<dbReference type="Pfam" id="PF02518">
    <property type="entry name" value="HATPase_c"/>
    <property type="match status" value="1"/>
</dbReference>
<dbReference type="Proteomes" id="UP001291309">
    <property type="component" value="Unassembled WGS sequence"/>
</dbReference>
<accession>A0ABU5GY54</accession>
<protein>
    <recommendedName>
        <fullName evidence="2">histidine kinase</fullName>
        <ecNumber evidence="2">2.7.13.3</ecNumber>
    </recommendedName>
</protein>
<comment type="catalytic activity">
    <reaction evidence="1">
        <text>ATP + protein L-histidine = ADP + protein N-phospho-L-histidine.</text>
        <dbReference type="EC" id="2.7.13.3"/>
    </reaction>
</comment>
<proteinExistence type="predicted"/>
<evidence type="ECO:0000256" key="1">
    <source>
        <dbReference type="ARBA" id="ARBA00000085"/>
    </source>
</evidence>
<dbReference type="PROSITE" id="PS50109">
    <property type="entry name" value="HIS_KIN"/>
    <property type="match status" value="1"/>
</dbReference>
<dbReference type="InterPro" id="IPR003661">
    <property type="entry name" value="HisK_dim/P_dom"/>
</dbReference>
<dbReference type="PANTHER" id="PTHR43065:SF50">
    <property type="entry name" value="HISTIDINE KINASE"/>
    <property type="match status" value="1"/>
</dbReference>
<dbReference type="InterPro" id="IPR036097">
    <property type="entry name" value="HisK_dim/P_sf"/>
</dbReference>
<keyword evidence="6" id="KW-1185">Reference proteome</keyword>
<dbReference type="EC" id="2.7.13.3" evidence="2"/>
<dbReference type="Pfam" id="PF00512">
    <property type="entry name" value="HisKA"/>
    <property type="match status" value="1"/>
</dbReference>
<dbReference type="SMART" id="SM00388">
    <property type="entry name" value="HisKA"/>
    <property type="match status" value="1"/>
</dbReference>
<dbReference type="InterPro" id="IPR003594">
    <property type="entry name" value="HATPase_dom"/>
</dbReference>
<dbReference type="PRINTS" id="PR00344">
    <property type="entry name" value="BCTRLSENSOR"/>
</dbReference>
<evidence type="ECO:0000256" key="3">
    <source>
        <dbReference type="ARBA" id="ARBA00022553"/>
    </source>
</evidence>
<dbReference type="PANTHER" id="PTHR43065">
    <property type="entry name" value="SENSOR HISTIDINE KINASE"/>
    <property type="match status" value="1"/>
</dbReference>
<dbReference type="InterPro" id="IPR005467">
    <property type="entry name" value="His_kinase_dom"/>
</dbReference>
<dbReference type="Gene3D" id="1.10.287.130">
    <property type="match status" value="1"/>
</dbReference>
<dbReference type="Gene3D" id="3.30.565.10">
    <property type="entry name" value="Histidine kinase-like ATPase, C-terminal domain"/>
    <property type="match status" value="1"/>
</dbReference>
<evidence type="ECO:0000313" key="6">
    <source>
        <dbReference type="Proteomes" id="UP001291309"/>
    </source>
</evidence>
<dbReference type="CDD" id="cd00082">
    <property type="entry name" value="HisKA"/>
    <property type="match status" value="1"/>
</dbReference>
<comment type="caution">
    <text evidence="5">The sequence shown here is derived from an EMBL/GenBank/DDBJ whole genome shotgun (WGS) entry which is preliminary data.</text>
</comment>
<dbReference type="Pfam" id="PF08448">
    <property type="entry name" value="PAS_4"/>
    <property type="match status" value="1"/>
</dbReference>
<dbReference type="GO" id="GO:0005524">
    <property type="term" value="F:ATP binding"/>
    <property type="evidence" value="ECO:0007669"/>
    <property type="project" value="UniProtKB-KW"/>
</dbReference>
<sequence>MENSTEPLGLQLEVAEERLRFVLGLTDGVVFEFDGDGQFLSIWPQAHEVEAMPRAVAPGRTLAEVLGPEAALPFLERIRDTLRSGRTAHFEYSMESARGRRWYSADSMVVHHRETVAFLVRDITARKQMEQRLLQADRLAALGTLAAGVAHEVNNPLSYVSANLSFLSESLSTVRHALDREGAVDLARVERALEDCGAALADAQEGTTRILHVVGDLKTFARAEDTEGEWVDARRVLESAINIVQPEFKHRARLHQHLDEVAPVRGNPARLGQVFVNLLINAAQAISPGAPDLHQVSVHLREEGTSVVVEIQDTGQGIAPDLLPRIFDPFFSTRPVGVGTGLGLSICHGIVTSLGGEISVESTLGRGTCFRVRLPTVACDMLEAHGSSPVA</sequence>
<dbReference type="Gene3D" id="3.30.450.20">
    <property type="entry name" value="PAS domain"/>
    <property type="match status" value="1"/>
</dbReference>
<dbReference type="InterPro" id="IPR004358">
    <property type="entry name" value="Sig_transdc_His_kin-like_C"/>
</dbReference>
<evidence type="ECO:0000259" key="4">
    <source>
        <dbReference type="PROSITE" id="PS50109"/>
    </source>
</evidence>
<dbReference type="SMART" id="SM00387">
    <property type="entry name" value="HATPase_c"/>
    <property type="match status" value="1"/>
</dbReference>
<name>A0ABU5GY54_9BACT</name>
<keyword evidence="3" id="KW-0597">Phosphoprotein</keyword>
<keyword evidence="5" id="KW-0547">Nucleotide-binding</keyword>
<dbReference type="SUPFAM" id="SSF47384">
    <property type="entry name" value="Homodimeric domain of signal transducing histidine kinase"/>
    <property type="match status" value="1"/>
</dbReference>
<organism evidence="5 6">
    <name type="scientific">Hyalangium rubrum</name>
    <dbReference type="NCBI Taxonomy" id="3103134"/>
    <lineage>
        <taxon>Bacteria</taxon>
        <taxon>Pseudomonadati</taxon>
        <taxon>Myxococcota</taxon>
        <taxon>Myxococcia</taxon>
        <taxon>Myxococcales</taxon>
        <taxon>Cystobacterineae</taxon>
        <taxon>Archangiaceae</taxon>
        <taxon>Hyalangium</taxon>
    </lineage>
</organism>
<evidence type="ECO:0000313" key="5">
    <source>
        <dbReference type="EMBL" id="MDY7225802.1"/>
    </source>
</evidence>
<dbReference type="EMBL" id="JAXIVS010000002">
    <property type="protein sequence ID" value="MDY7225802.1"/>
    <property type="molecule type" value="Genomic_DNA"/>
</dbReference>
<gene>
    <name evidence="5" type="ORF">SYV04_05390</name>
</gene>
<dbReference type="InterPro" id="IPR036890">
    <property type="entry name" value="HATPase_C_sf"/>
</dbReference>
<keyword evidence="5" id="KW-0067">ATP-binding</keyword>
<feature type="domain" description="Histidine kinase" evidence="4">
    <location>
        <begin position="148"/>
        <end position="378"/>
    </location>
</feature>
<dbReference type="InterPro" id="IPR013656">
    <property type="entry name" value="PAS_4"/>
</dbReference>
<dbReference type="RefSeq" id="WP_321544531.1">
    <property type="nucleotide sequence ID" value="NZ_JAXIVS010000002.1"/>
</dbReference>